<feature type="domain" description="DUF7144" evidence="3">
    <location>
        <begin position="36"/>
        <end position="148"/>
    </location>
</feature>
<dbReference type="EMBL" id="JBHXOF010000013">
    <property type="protein sequence ID" value="MFD4215357.1"/>
    <property type="molecule type" value="Genomic_DNA"/>
</dbReference>
<evidence type="ECO:0000256" key="2">
    <source>
        <dbReference type="SAM" id="Phobius"/>
    </source>
</evidence>
<feature type="transmembrane region" description="Helical" evidence="2">
    <location>
        <begin position="128"/>
        <end position="146"/>
    </location>
</feature>
<dbReference type="Pfam" id="PF23636">
    <property type="entry name" value="DUF7144"/>
    <property type="match status" value="1"/>
</dbReference>
<accession>A0ABW6ELS9</accession>
<evidence type="ECO:0000256" key="1">
    <source>
        <dbReference type="SAM" id="MobiDB-lite"/>
    </source>
</evidence>
<name>A0ABW6ELS9_9ACTN</name>
<feature type="region of interest" description="Disordered" evidence="1">
    <location>
        <begin position="1"/>
        <end position="27"/>
    </location>
</feature>
<keyword evidence="5" id="KW-1185">Reference proteome</keyword>
<feature type="compositionally biased region" description="Pro residues" evidence="1">
    <location>
        <begin position="1"/>
        <end position="11"/>
    </location>
</feature>
<dbReference type="RefSeq" id="WP_382826290.1">
    <property type="nucleotide sequence ID" value="NZ_JBHXLY010000011.1"/>
</dbReference>
<reference evidence="4 5" key="1">
    <citation type="submission" date="2024-09" db="EMBL/GenBank/DDBJ databases">
        <title>The Natural Products Discovery Center: Release of the First 8490 Sequenced Strains for Exploring Actinobacteria Biosynthetic Diversity.</title>
        <authorList>
            <person name="Kalkreuter E."/>
            <person name="Kautsar S.A."/>
            <person name="Yang D."/>
            <person name="Bader C.D."/>
            <person name="Teijaro C.N."/>
            <person name="Fluegel L."/>
            <person name="Davis C.M."/>
            <person name="Simpson J.R."/>
            <person name="Lauterbach L."/>
            <person name="Steele A.D."/>
            <person name="Gui C."/>
            <person name="Meng S."/>
            <person name="Li G."/>
            <person name="Viehrig K."/>
            <person name="Ye F."/>
            <person name="Su P."/>
            <person name="Kiefer A.F."/>
            <person name="Nichols A."/>
            <person name="Cepeda A.J."/>
            <person name="Yan W."/>
            <person name="Fan B."/>
            <person name="Jiang Y."/>
            <person name="Adhikari A."/>
            <person name="Zheng C.-J."/>
            <person name="Schuster L."/>
            <person name="Cowan T.M."/>
            <person name="Smanski M.J."/>
            <person name="Chevrette M.G."/>
            <person name="De Carvalho L.P.S."/>
            <person name="Shen B."/>
        </authorList>
    </citation>
    <scope>NUCLEOTIDE SEQUENCE [LARGE SCALE GENOMIC DNA]</scope>
    <source>
        <strain evidence="4 5">NPDC058546</strain>
    </source>
</reference>
<dbReference type="InterPro" id="IPR055568">
    <property type="entry name" value="DUF7144"/>
</dbReference>
<feature type="transmembrane region" description="Helical" evidence="2">
    <location>
        <begin position="31"/>
        <end position="59"/>
    </location>
</feature>
<proteinExistence type="predicted"/>
<dbReference type="Proteomes" id="UP001598251">
    <property type="component" value="Unassembled WGS sequence"/>
</dbReference>
<keyword evidence="2" id="KW-0812">Transmembrane</keyword>
<protein>
    <recommendedName>
        <fullName evidence="3">DUF7144 domain-containing protein</fullName>
    </recommendedName>
</protein>
<gene>
    <name evidence="4" type="ORF">ACFWSS_21005</name>
</gene>
<sequence>MSQSSTPPPGSSPGSSRPAEPRPGGNPGSPWAAGGTVFAGVLLFVDGVLGVLKGIAGIASNDVYTRINDYVFKFSVNSWGWIHLVLGVILILVGWGILKGAAWARGAGVALASLNLIANFMWLPYTPVWAVVTIAIDVFVIWALCTDRSSENDWARSG</sequence>
<organism evidence="4 5">
    <name type="scientific">Streptomyces sindenensis</name>
    <dbReference type="NCBI Taxonomy" id="67363"/>
    <lineage>
        <taxon>Bacteria</taxon>
        <taxon>Bacillati</taxon>
        <taxon>Actinomycetota</taxon>
        <taxon>Actinomycetes</taxon>
        <taxon>Kitasatosporales</taxon>
        <taxon>Streptomycetaceae</taxon>
        <taxon>Streptomyces</taxon>
    </lineage>
</organism>
<evidence type="ECO:0000313" key="5">
    <source>
        <dbReference type="Proteomes" id="UP001598251"/>
    </source>
</evidence>
<keyword evidence="2" id="KW-0472">Membrane</keyword>
<comment type="caution">
    <text evidence="4">The sequence shown here is derived from an EMBL/GenBank/DDBJ whole genome shotgun (WGS) entry which is preliminary data.</text>
</comment>
<keyword evidence="2" id="KW-1133">Transmembrane helix</keyword>
<feature type="transmembrane region" description="Helical" evidence="2">
    <location>
        <begin position="79"/>
        <end position="98"/>
    </location>
</feature>
<evidence type="ECO:0000313" key="4">
    <source>
        <dbReference type="EMBL" id="MFD4215357.1"/>
    </source>
</evidence>
<evidence type="ECO:0000259" key="3">
    <source>
        <dbReference type="Pfam" id="PF23636"/>
    </source>
</evidence>